<comment type="pathway">
    <text evidence="1">Polyol metabolism; 1,2-propanediol degradation.</text>
</comment>
<feature type="compositionally biased region" description="Basic and acidic residues" evidence="5">
    <location>
        <begin position="150"/>
        <end position="171"/>
    </location>
</feature>
<evidence type="ECO:0000313" key="8">
    <source>
        <dbReference type="Proteomes" id="UP000464700"/>
    </source>
</evidence>
<dbReference type="Gene3D" id="3.30.70.1710">
    <property type="match status" value="1"/>
</dbReference>
<dbReference type="CDD" id="cd07045">
    <property type="entry name" value="BMC_CcmK_like"/>
    <property type="match status" value="1"/>
</dbReference>
<dbReference type="PANTHER" id="PTHR33941">
    <property type="entry name" value="PROPANEDIOL UTILIZATION PROTEIN PDUA"/>
    <property type="match status" value="1"/>
</dbReference>
<evidence type="ECO:0000256" key="3">
    <source>
        <dbReference type="ARBA" id="ARBA00024446"/>
    </source>
</evidence>
<comment type="similarity">
    <text evidence="4">Belongs to the bacterial microcompartments protein family.</text>
</comment>
<dbReference type="GO" id="GO:0031469">
    <property type="term" value="C:bacterial microcompartment"/>
    <property type="evidence" value="ECO:0007669"/>
    <property type="project" value="UniProtKB-SubCell"/>
</dbReference>
<sequence>MNSLGVIETRGLTAAIQAADAACKAANVEIIGYRKVGSGLVSVCFQGEISAVKTAIDHGVDVVSQKELVIGSLVIARPELSVITKLLTVKSKKKAPAVAEKVQETAIENIVETVVETIIEAPVKNDVENAEATKAVADLQAPNIASETKTATDKTQSSKKEIKPESRKGKK</sequence>
<dbReference type="SMART" id="SM00877">
    <property type="entry name" value="BMC"/>
    <property type="match status" value="1"/>
</dbReference>
<dbReference type="KEGG" id="pcol:F1325_17040"/>
<dbReference type="EMBL" id="CP043925">
    <property type="protein sequence ID" value="QHN12047.1"/>
    <property type="molecule type" value="Genomic_DNA"/>
</dbReference>
<dbReference type="InterPro" id="IPR050575">
    <property type="entry name" value="BMC_shell"/>
</dbReference>
<keyword evidence="8" id="KW-1185">Reference proteome</keyword>
<dbReference type="Pfam" id="PF00936">
    <property type="entry name" value="BMC"/>
    <property type="match status" value="1"/>
</dbReference>
<protein>
    <submittedName>
        <fullName evidence="7">BMC domain-containing protein</fullName>
    </submittedName>
</protein>
<evidence type="ECO:0000256" key="2">
    <source>
        <dbReference type="ARBA" id="ARBA00024322"/>
    </source>
</evidence>
<organism evidence="7 8">
    <name type="scientific">Proteus columbae</name>
    <dbReference type="NCBI Taxonomy" id="1987580"/>
    <lineage>
        <taxon>Bacteria</taxon>
        <taxon>Pseudomonadati</taxon>
        <taxon>Pseudomonadota</taxon>
        <taxon>Gammaproteobacteria</taxon>
        <taxon>Enterobacterales</taxon>
        <taxon>Morganellaceae</taxon>
        <taxon>Proteus</taxon>
    </lineage>
</organism>
<gene>
    <name evidence="7" type="ORF">F1325_17040</name>
</gene>
<dbReference type="PROSITE" id="PS51930">
    <property type="entry name" value="BMC_2"/>
    <property type="match status" value="1"/>
</dbReference>
<dbReference type="InterPro" id="IPR000249">
    <property type="entry name" value="BMC_dom"/>
</dbReference>
<keyword evidence="3" id="KW-1283">Bacterial microcompartment</keyword>
<feature type="domain" description="BMC" evidence="6">
    <location>
        <begin position="3"/>
        <end position="87"/>
    </location>
</feature>
<dbReference type="RefSeq" id="WP_109373229.1">
    <property type="nucleotide sequence ID" value="NZ_CP043925.1"/>
</dbReference>
<dbReference type="AlphaFoldDB" id="A0A6I7DGP2"/>
<accession>A0A6I7DGP2</accession>
<dbReference type="Proteomes" id="UP000464700">
    <property type="component" value="Chromosome"/>
</dbReference>
<evidence type="ECO:0000313" key="7">
    <source>
        <dbReference type="EMBL" id="QHN12047.1"/>
    </source>
</evidence>
<evidence type="ECO:0000256" key="5">
    <source>
        <dbReference type="SAM" id="MobiDB-lite"/>
    </source>
</evidence>
<dbReference type="PANTHER" id="PTHR33941:SF11">
    <property type="entry name" value="BACTERIAL MICROCOMPARTMENT SHELL PROTEIN PDUJ"/>
    <property type="match status" value="1"/>
</dbReference>
<reference evidence="7 8" key="1">
    <citation type="submission" date="2019-09" db="EMBL/GenBank/DDBJ databases">
        <title>Emergence of a chromosome-mediated tetracycline resistance gene in Proteus strain.</title>
        <authorList>
            <person name="He D."/>
            <person name="Wang L."/>
        </authorList>
    </citation>
    <scope>NUCLEOTIDE SEQUENCE [LARGE SCALE GENOMIC DNA]</scope>
    <source>
        <strain evidence="7 8">T60</strain>
    </source>
</reference>
<proteinExistence type="inferred from homology"/>
<evidence type="ECO:0000256" key="4">
    <source>
        <dbReference type="PROSITE-ProRule" id="PRU01278"/>
    </source>
</evidence>
<dbReference type="InterPro" id="IPR037233">
    <property type="entry name" value="CcmK-like_sf"/>
</dbReference>
<name>A0A6I7DGP2_9GAMM</name>
<comment type="subcellular location">
    <subcellularLocation>
        <location evidence="2">Bacterial microcompartment</location>
    </subcellularLocation>
</comment>
<dbReference type="SUPFAM" id="SSF143414">
    <property type="entry name" value="CcmK-like"/>
    <property type="match status" value="1"/>
</dbReference>
<evidence type="ECO:0000256" key="1">
    <source>
        <dbReference type="ARBA" id="ARBA00004836"/>
    </source>
</evidence>
<evidence type="ECO:0000259" key="6">
    <source>
        <dbReference type="PROSITE" id="PS51930"/>
    </source>
</evidence>
<feature type="region of interest" description="Disordered" evidence="5">
    <location>
        <begin position="145"/>
        <end position="171"/>
    </location>
</feature>
<dbReference type="InterPro" id="IPR044872">
    <property type="entry name" value="CcmK/CsoS1_BMC"/>
</dbReference>